<organism evidence="2 3">
    <name type="scientific">Fibrella aquatilis</name>
    <dbReference type="NCBI Taxonomy" id="2817059"/>
    <lineage>
        <taxon>Bacteria</taxon>
        <taxon>Pseudomonadati</taxon>
        <taxon>Bacteroidota</taxon>
        <taxon>Cytophagia</taxon>
        <taxon>Cytophagales</taxon>
        <taxon>Spirosomataceae</taxon>
        <taxon>Fibrella</taxon>
    </lineage>
</organism>
<evidence type="ECO:0008006" key="4">
    <source>
        <dbReference type="Google" id="ProtNLM"/>
    </source>
</evidence>
<comment type="caution">
    <text evidence="2">The sequence shown here is derived from an EMBL/GenBank/DDBJ whole genome shotgun (WGS) entry which is preliminary data.</text>
</comment>
<sequence>MKHLSPCSLLGLLGAILLTHAAAFGQFYNRPVADTATAQGVRYRVALGGIAASNGTTPFWIRSNQFGTIPFNSPTGLASVGAVGIWGDPTQRRPYLKAGVEVVANLNGASRLVLPEAYAAIRFGHGELYVGRRKEINGLTDTLLTSGSVAWSGNALPITQIRLGTNGFAPLKMAGGLFAVNAFISHGWFANTDSMRNVKLHAKSVFLRIGKPNWKVRFYGGINHFVQWGGDSPYLPSFVAKEGHIASDWNAYKNVVWPVGAVSGNDGQISTIDSLNQVGNHLGSIDMGMDVQFARSNLYLYYQHIYEDGSGVKFQNFPDGLFGIRWRKDRPSSHQAVQLKQLTVEFLTSINRSGTSPIYGRDNYFFNGQYIEGWVQQKNVIGTPIFTRTNDLPNDLRYNNEWFNRKMEVTDKNKPGWVLPVNNNAVQTVHLGLYALVSDRIPVVLLVTANRYYEWPNTKKYYDQLYTSLEVNNLLRLNASGLQAGVKLAFDSGRIFSSNLGGMLTIRKEGFFR</sequence>
<accession>A0A939GAA6</accession>
<dbReference type="EMBL" id="JAFMYU010000017">
    <property type="protein sequence ID" value="MBO0933195.1"/>
    <property type="molecule type" value="Genomic_DNA"/>
</dbReference>
<protein>
    <recommendedName>
        <fullName evidence="4">Capsule assembly protein Wzi</fullName>
    </recommendedName>
</protein>
<dbReference type="InterPro" id="IPR038636">
    <property type="entry name" value="Wzi_sf"/>
</dbReference>
<reference evidence="2 3" key="1">
    <citation type="submission" date="2021-03" db="EMBL/GenBank/DDBJ databases">
        <title>Fibrella sp. HMF5036 genome sequencing and assembly.</title>
        <authorList>
            <person name="Kang H."/>
            <person name="Kim H."/>
            <person name="Bae S."/>
            <person name="Joh K."/>
        </authorList>
    </citation>
    <scope>NUCLEOTIDE SEQUENCE [LARGE SCALE GENOMIC DNA]</scope>
    <source>
        <strain evidence="2 3">HMF5036</strain>
    </source>
</reference>
<dbReference type="Proteomes" id="UP000664795">
    <property type="component" value="Unassembled WGS sequence"/>
</dbReference>
<keyword evidence="1" id="KW-0732">Signal</keyword>
<dbReference type="Gene3D" id="2.40.160.130">
    <property type="entry name" value="Capsule assembly protein Wzi"/>
    <property type="match status" value="1"/>
</dbReference>
<proteinExistence type="predicted"/>
<name>A0A939GAA6_9BACT</name>
<keyword evidence="3" id="KW-1185">Reference proteome</keyword>
<evidence type="ECO:0000313" key="2">
    <source>
        <dbReference type="EMBL" id="MBO0933195.1"/>
    </source>
</evidence>
<dbReference type="AlphaFoldDB" id="A0A939GAA6"/>
<gene>
    <name evidence="2" type="ORF">J2I48_19450</name>
</gene>
<feature type="signal peptide" evidence="1">
    <location>
        <begin position="1"/>
        <end position="21"/>
    </location>
</feature>
<dbReference type="RefSeq" id="WP_207337153.1">
    <property type="nucleotide sequence ID" value="NZ_JAFMYU010000017.1"/>
</dbReference>
<evidence type="ECO:0000313" key="3">
    <source>
        <dbReference type="Proteomes" id="UP000664795"/>
    </source>
</evidence>
<feature type="chain" id="PRO_5038058524" description="Capsule assembly protein Wzi" evidence="1">
    <location>
        <begin position="22"/>
        <end position="513"/>
    </location>
</feature>
<evidence type="ECO:0000256" key="1">
    <source>
        <dbReference type="SAM" id="SignalP"/>
    </source>
</evidence>